<geneLocation type="plasmid" evidence="4">
    <name>pKVU_100</name>
</geneLocation>
<organism evidence="3 4">
    <name type="scientific">Ketogulonicigenium vulgare (strain WSH-001)</name>
    <dbReference type="NCBI Taxonomy" id="759362"/>
    <lineage>
        <taxon>Bacteria</taxon>
        <taxon>Pseudomonadati</taxon>
        <taxon>Pseudomonadota</taxon>
        <taxon>Alphaproteobacteria</taxon>
        <taxon>Rhodobacterales</taxon>
        <taxon>Roseobacteraceae</taxon>
        <taxon>Ketogulonicigenium</taxon>
    </lineage>
</organism>
<gene>
    <name evidence="3" type="ordered locus">KVU_PA0134</name>
</gene>
<feature type="transmembrane region" description="Helical" evidence="1">
    <location>
        <begin position="65"/>
        <end position="86"/>
    </location>
</feature>
<dbReference type="EMBL" id="CP002019">
    <property type="protein sequence ID" value="AEM42553.1"/>
    <property type="molecule type" value="Genomic_DNA"/>
</dbReference>
<feature type="transmembrane region" description="Helical" evidence="1">
    <location>
        <begin position="20"/>
        <end position="53"/>
    </location>
</feature>
<dbReference type="OrthoDB" id="9791872at2"/>
<dbReference type="HOGENOM" id="CLU_022936_2_0_5"/>
<dbReference type="PANTHER" id="PTHR35342:SF5">
    <property type="entry name" value="TRICARBOXYLIC TRANSPORT PROTEIN"/>
    <property type="match status" value="1"/>
</dbReference>
<feature type="transmembrane region" description="Helical" evidence="1">
    <location>
        <begin position="204"/>
        <end position="227"/>
    </location>
</feature>
<reference evidence="3 4" key="1">
    <citation type="journal article" date="2011" name="J. Bacteriol.">
        <title>Complete genome sequence of the industrial strain Ketogulonicigenium vulgare WSH-001.</title>
        <authorList>
            <person name="Liu L."/>
            <person name="Li Y."/>
            <person name="Zhang J."/>
            <person name="Zhou Z."/>
            <person name="Liu J."/>
            <person name="Li X."/>
            <person name="Zhou J."/>
            <person name="Du G."/>
            <person name="Wang L."/>
            <person name="Chen J."/>
        </authorList>
    </citation>
    <scope>NUCLEOTIDE SEQUENCE [LARGE SCALE GENOMIC DNA]</scope>
    <source>
        <strain evidence="3 4">WSH-001</strain>
        <plasmid evidence="4">pKVU_100</plasmid>
    </source>
</reference>
<dbReference type="InterPro" id="IPR002823">
    <property type="entry name" value="DUF112_TM"/>
</dbReference>
<feature type="transmembrane region" description="Helical" evidence="1">
    <location>
        <begin position="360"/>
        <end position="387"/>
    </location>
</feature>
<feature type="transmembrane region" description="Helical" evidence="1">
    <location>
        <begin position="325"/>
        <end position="348"/>
    </location>
</feature>
<keyword evidence="3" id="KW-0614">Plasmid</keyword>
<dbReference type="Proteomes" id="UP000000692">
    <property type="component" value="Plasmid 1"/>
</dbReference>
<feature type="transmembrane region" description="Helical" evidence="1">
    <location>
        <begin position="265"/>
        <end position="287"/>
    </location>
</feature>
<feature type="transmembrane region" description="Helical" evidence="1">
    <location>
        <begin position="142"/>
        <end position="162"/>
    </location>
</feature>
<accession>F9YB01</accession>
<sequence length="503" mass="53473">MALLMSYLDNVLLGLETALSWYNLLWCFVGVFLGTLLGVIPGIGVLAAISMLFPLTFQLEPTAALIMLAGIWYGTSYGGNTASILLNVPGSPSNAITCLDGYPMTKQGRGGIALLMTTVASFVGGSVGIILLMAFAGTISAYALNFSSAEYFSLMLLGLVAASNISNGSIVKSLIMVALGVLFGLVGSDIYTGARRFDFGVLDLADGINLIALAMGLFGVSEVIASIGKVNGKDVDPKSVSLSAMKPTRDDMRRSWMPMVRGSSIGSFFGTLPGTGPSIAAFMAYAIEKRVAKQPERFGKGAIEGIMAPESANNAADQTSFIPTLALGIPGSATMALMLGALMIHGIAPGPQLMTEQPSLFWGLVMSFWIGNVLLVILNVPLIGVWVRLLMVPYNWLFPAVLMFICIGTYSVNNSAFDVLLVMAFGGLGYALRVLGFPPAPMLLGFVLGPMMEEHFRRAMLLSRGDFATFIDRPISAVVLGFTLLILLWGFKPMLMRKRSTSA</sequence>
<dbReference type="PANTHER" id="PTHR35342">
    <property type="entry name" value="TRICARBOXYLIC TRANSPORT PROTEIN"/>
    <property type="match status" value="1"/>
</dbReference>
<proteinExistence type="predicted"/>
<feature type="transmembrane region" description="Helical" evidence="1">
    <location>
        <begin position="174"/>
        <end position="192"/>
    </location>
</feature>
<dbReference type="PATRIC" id="fig|759362.5.peg.2830"/>
<keyword evidence="1" id="KW-0472">Membrane</keyword>
<evidence type="ECO:0000313" key="4">
    <source>
        <dbReference type="Proteomes" id="UP000000692"/>
    </source>
</evidence>
<evidence type="ECO:0000259" key="2">
    <source>
        <dbReference type="Pfam" id="PF01970"/>
    </source>
</evidence>
<name>F9YB01_KETVW</name>
<protein>
    <submittedName>
        <fullName evidence="3">Tricarboxylate transport protein TctA</fullName>
    </submittedName>
</protein>
<feature type="transmembrane region" description="Helical" evidence="1">
    <location>
        <begin position="470"/>
        <end position="491"/>
    </location>
</feature>
<dbReference type="AlphaFoldDB" id="F9YB01"/>
<evidence type="ECO:0000256" key="1">
    <source>
        <dbReference type="SAM" id="Phobius"/>
    </source>
</evidence>
<evidence type="ECO:0000313" key="3">
    <source>
        <dbReference type="EMBL" id="AEM42553.1"/>
    </source>
</evidence>
<feature type="domain" description="DUF112" evidence="2">
    <location>
        <begin position="24"/>
        <end position="444"/>
    </location>
</feature>
<dbReference type="KEGG" id="kvl:KVU_PA0134"/>
<feature type="transmembrane region" description="Helical" evidence="1">
    <location>
        <begin position="394"/>
        <end position="413"/>
    </location>
</feature>
<feature type="transmembrane region" description="Helical" evidence="1">
    <location>
        <begin position="112"/>
        <end position="135"/>
    </location>
</feature>
<keyword evidence="4" id="KW-1185">Reference proteome</keyword>
<keyword evidence="1" id="KW-0812">Transmembrane</keyword>
<keyword evidence="1" id="KW-1133">Transmembrane helix</keyword>
<dbReference type="Pfam" id="PF01970">
    <property type="entry name" value="TctA"/>
    <property type="match status" value="1"/>
</dbReference>
<feature type="transmembrane region" description="Helical" evidence="1">
    <location>
        <begin position="419"/>
        <end position="449"/>
    </location>
</feature>